<protein>
    <submittedName>
        <fullName evidence="1">Uncharacterized protein</fullName>
    </submittedName>
</protein>
<accession>A0A059KGF8</accession>
<gene>
    <name evidence="1" type="ORF">X805_38710</name>
</gene>
<name>A0A059KGF8_9BURK</name>
<dbReference type="EMBL" id="AZRA01000129">
    <property type="protein sequence ID" value="KDB50537.1"/>
    <property type="molecule type" value="Genomic_DNA"/>
</dbReference>
<evidence type="ECO:0000313" key="1">
    <source>
        <dbReference type="EMBL" id="KDB50537.1"/>
    </source>
</evidence>
<reference evidence="1 2" key="1">
    <citation type="journal article" date="2014" name="FEMS Microbiol. Ecol.">
        <title>Sphaerotilus natans encrusted with nanoball-shaped Fe(III) oxide minerals formed by nitrate-reducing mixotrophic Fe(II) oxidation.</title>
        <authorList>
            <person name="Park S."/>
            <person name="Kim D.H."/>
            <person name="Lee J.H."/>
            <person name="Hur H.G."/>
        </authorList>
    </citation>
    <scope>NUCLEOTIDE SEQUENCE [LARGE SCALE GENOMIC DNA]</scope>
    <source>
        <strain evidence="1 2">DSM 6575</strain>
    </source>
</reference>
<comment type="caution">
    <text evidence="1">The sequence shown here is derived from an EMBL/GenBank/DDBJ whole genome shotgun (WGS) entry which is preliminary data.</text>
</comment>
<dbReference type="RefSeq" id="WP_037485638.1">
    <property type="nucleotide sequence ID" value="NZ_AZRA01000129.1"/>
</dbReference>
<dbReference type="Proteomes" id="UP000026714">
    <property type="component" value="Unassembled WGS sequence"/>
</dbReference>
<dbReference type="AlphaFoldDB" id="A0A059KGF8"/>
<organism evidence="1 2">
    <name type="scientific">Sphaerotilus natans subsp. natans DSM 6575</name>
    <dbReference type="NCBI Taxonomy" id="1286631"/>
    <lineage>
        <taxon>Bacteria</taxon>
        <taxon>Pseudomonadati</taxon>
        <taxon>Pseudomonadota</taxon>
        <taxon>Betaproteobacteria</taxon>
        <taxon>Burkholderiales</taxon>
        <taxon>Sphaerotilaceae</taxon>
        <taxon>Sphaerotilus</taxon>
    </lineage>
</organism>
<sequence>MTTFIVFANGTNMGEYRAETQVGALDQYARDAGYTDYDDIVAQFSDDATAHRIDTPRLIRDAEEATGNLAQQDAYGDGVVLIGNKSFATYADLAEHIGRDISDFFA</sequence>
<proteinExistence type="predicted"/>
<evidence type="ECO:0000313" key="2">
    <source>
        <dbReference type="Proteomes" id="UP000026714"/>
    </source>
</evidence>
<keyword evidence="2" id="KW-1185">Reference proteome</keyword>